<name>A0A840J1F0_9PSEU</name>
<dbReference type="Gene3D" id="3.90.1570.10">
    <property type="entry name" value="tt1808, chain A"/>
    <property type="match status" value="1"/>
</dbReference>
<dbReference type="EMBL" id="JACHMG010000001">
    <property type="protein sequence ID" value="MBB4688826.1"/>
    <property type="molecule type" value="Genomic_DNA"/>
</dbReference>
<dbReference type="AlphaFoldDB" id="A0A840J1F0"/>
<sequence>MRTSAGRSKSSTVPYLVVYDAGLDLDAVLRPKHCHLVVEVMSPGSVTVDQIDKPAEYAAAGIPRFWRIENATDEIGGLTVFCHRLDGTTRSYVPVGAHQRKLAVSDPFELSLDLATLL</sequence>
<dbReference type="RefSeq" id="WP_246459023.1">
    <property type="nucleotide sequence ID" value="NZ_JACHMG010000001.1"/>
</dbReference>
<dbReference type="InterPro" id="IPR008538">
    <property type="entry name" value="Uma2"/>
</dbReference>
<keyword evidence="2" id="KW-0378">Hydrolase</keyword>
<dbReference type="CDD" id="cd06260">
    <property type="entry name" value="DUF820-like"/>
    <property type="match status" value="1"/>
</dbReference>
<keyword evidence="3" id="KW-1185">Reference proteome</keyword>
<accession>A0A840J1F0</accession>
<dbReference type="Proteomes" id="UP000581769">
    <property type="component" value="Unassembled WGS sequence"/>
</dbReference>
<keyword evidence="2" id="KW-0255">Endonuclease</keyword>
<organism evidence="2 3">
    <name type="scientific">Amycolatopsis jiangsuensis</name>
    <dbReference type="NCBI Taxonomy" id="1181879"/>
    <lineage>
        <taxon>Bacteria</taxon>
        <taxon>Bacillati</taxon>
        <taxon>Actinomycetota</taxon>
        <taxon>Actinomycetes</taxon>
        <taxon>Pseudonocardiales</taxon>
        <taxon>Pseudonocardiaceae</taxon>
        <taxon>Amycolatopsis</taxon>
    </lineage>
</organism>
<dbReference type="Pfam" id="PF05685">
    <property type="entry name" value="Uma2"/>
    <property type="match status" value="1"/>
</dbReference>
<evidence type="ECO:0000313" key="3">
    <source>
        <dbReference type="Proteomes" id="UP000581769"/>
    </source>
</evidence>
<dbReference type="InterPro" id="IPR011335">
    <property type="entry name" value="Restrct_endonuc-II-like"/>
</dbReference>
<evidence type="ECO:0000313" key="2">
    <source>
        <dbReference type="EMBL" id="MBB4688826.1"/>
    </source>
</evidence>
<gene>
    <name evidence="2" type="ORF">BJY18_006311</name>
</gene>
<feature type="domain" description="Putative restriction endonuclease" evidence="1">
    <location>
        <begin position="10"/>
        <end position="114"/>
    </location>
</feature>
<proteinExistence type="predicted"/>
<keyword evidence="2" id="KW-0540">Nuclease</keyword>
<evidence type="ECO:0000259" key="1">
    <source>
        <dbReference type="Pfam" id="PF05685"/>
    </source>
</evidence>
<dbReference type="GO" id="GO:0004519">
    <property type="term" value="F:endonuclease activity"/>
    <property type="evidence" value="ECO:0007669"/>
    <property type="project" value="UniProtKB-KW"/>
</dbReference>
<dbReference type="SUPFAM" id="SSF52980">
    <property type="entry name" value="Restriction endonuclease-like"/>
    <property type="match status" value="1"/>
</dbReference>
<comment type="caution">
    <text evidence="2">The sequence shown here is derived from an EMBL/GenBank/DDBJ whole genome shotgun (WGS) entry which is preliminary data.</text>
</comment>
<protein>
    <submittedName>
        <fullName evidence="2">Uma2 family endonuclease</fullName>
    </submittedName>
</protein>
<reference evidence="2 3" key="1">
    <citation type="submission" date="2020-08" db="EMBL/GenBank/DDBJ databases">
        <title>Sequencing the genomes of 1000 actinobacteria strains.</title>
        <authorList>
            <person name="Klenk H.-P."/>
        </authorList>
    </citation>
    <scope>NUCLEOTIDE SEQUENCE [LARGE SCALE GENOMIC DNA]</scope>
    <source>
        <strain evidence="2 3">DSM 45859</strain>
    </source>
</reference>
<dbReference type="InterPro" id="IPR012296">
    <property type="entry name" value="Nuclease_put_TT1808"/>
</dbReference>